<protein>
    <submittedName>
        <fullName evidence="1">Uncharacterized protein</fullName>
    </submittedName>
</protein>
<accession>A0A081NTK1</accession>
<dbReference type="Proteomes" id="UP000028123">
    <property type="component" value="Unassembled WGS sequence"/>
</dbReference>
<name>A0A081NTK1_9BACL</name>
<reference evidence="1 2" key="1">
    <citation type="submission" date="2014-06" db="EMBL/GenBank/DDBJ databases">
        <title>Draft genome sequence of Paenibacillus sp. MSt1.</title>
        <authorList>
            <person name="Aw Y.K."/>
            <person name="Ong K.S."/>
            <person name="Gan H.M."/>
            <person name="Lee S.M."/>
        </authorList>
    </citation>
    <scope>NUCLEOTIDE SEQUENCE [LARGE SCALE GENOMIC DNA]</scope>
    <source>
        <strain evidence="1 2">MSt1</strain>
    </source>
</reference>
<evidence type="ECO:0000313" key="2">
    <source>
        <dbReference type="Proteomes" id="UP000028123"/>
    </source>
</evidence>
<sequence length="146" mass="17184">MIADIYWAQQAFITKPGTKQEEIWSEYEIRWKKFMSTPNQDLLWKAHNGSIFYGHDLAIKNGLLAKEEAAEQQFIRNVIFRVSLMEQEVNKIADVPSFLGTINYLMDSEAFEYPKHYPATFDDSATKPFWDVEDWVPQYLRDLAPR</sequence>
<organism evidence="1 2">
    <name type="scientific">Paenibacillus tyrfis</name>
    <dbReference type="NCBI Taxonomy" id="1501230"/>
    <lineage>
        <taxon>Bacteria</taxon>
        <taxon>Bacillati</taxon>
        <taxon>Bacillota</taxon>
        <taxon>Bacilli</taxon>
        <taxon>Bacillales</taxon>
        <taxon>Paenibacillaceae</taxon>
        <taxon>Paenibacillus</taxon>
    </lineage>
</organism>
<comment type="caution">
    <text evidence="1">The sequence shown here is derived from an EMBL/GenBank/DDBJ whole genome shotgun (WGS) entry which is preliminary data.</text>
</comment>
<keyword evidence="2" id="KW-1185">Reference proteome</keyword>
<dbReference type="EMBL" id="JNVM01000062">
    <property type="protein sequence ID" value="KEQ21774.1"/>
    <property type="molecule type" value="Genomic_DNA"/>
</dbReference>
<gene>
    <name evidence="1" type="ORF">ET33_33570</name>
</gene>
<proteinExistence type="predicted"/>
<dbReference type="AlphaFoldDB" id="A0A081NTK1"/>
<evidence type="ECO:0000313" key="1">
    <source>
        <dbReference type="EMBL" id="KEQ21774.1"/>
    </source>
</evidence>